<reference evidence="1" key="1">
    <citation type="submission" date="2018-05" db="EMBL/GenBank/DDBJ databases">
        <authorList>
            <person name="Lanie J.A."/>
            <person name="Ng W.-L."/>
            <person name="Kazmierczak K.M."/>
            <person name="Andrzejewski T.M."/>
            <person name="Davidsen T.M."/>
            <person name="Wayne K.J."/>
            <person name="Tettelin H."/>
            <person name="Glass J.I."/>
            <person name="Rusch D."/>
            <person name="Podicherti R."/>
            <person name="Tsui H.-C.T."/>
            <person name="Winkler M.E."/>
        </authorList>
    </citation>
    <scope>NUCLEOTIDE SEQUENCE</scope>
</reference>
<gene>
    <name evidence="1" type="ORF">METZ01_LOCUS230523</name>
</gene>
<dbReference type="EMBL" id="UINC01056987">
    <property type="protein sequence ID" value="SVB77669.1"/>
    <property type="molecule type" value="Genomic_DNA"/>
</dbReference>
<feature type="non-terminal residue" evidence="1">
    <location>
        <position position="47"/>
    </location>
</feature>
<dbReference type="AlphaFoldDB" id="A0A382GRP6"/>
<proteinExistence type="predicted"/>
<evidence type="ECO:0000313" key="1">
    <source>
        <dbReference type="EMBL" id="SVB77669.1"/>
    </source>
</evidence>
<protein>
    <submittedName>
        <fullName evidence="1">Uncharacterized protein</fullName>
    </submittedName>
</protein>
<name>A0A382GRP6_9ZZZZ</name>
<accession>A0A382GRP6</accession>
<sequence>MAISPKNKMRTFAIHLLLLTGTLFSPFTGFAAEKGLYAGTAIVDVTP</sequence>
<organism evidence="1">
    <name type="scientific">marine metagenome</name>
    <dbReference type="NCBI Taxonomy" id="408172"/>
    <lineage>
        <taxon>unclassified sequences</taxon>
        <taxon>metagenomes</taxon>
        <taxon>ecological metagenomes</taxon>
    </lineage>
</organism>